<feature type="region of interest" description="Disordered" evidence="2">
    <location>
        <begin position="356"/>
        <end position="397"/>
    </location>
</feature>
<proteinExistence type="predicted"/>
<feature type="compositionally biased region" description="Polar residues" evidence="2">
    <location>
        <begin position="375"/>
        <end position="393"/>
    </location>
</feature>
<dbReference type="Proteomes" id="UP000478052">
    <property type="component" value="Unassembled WGS sequence"/>
</dbReference>
<keyword evidence="5" id="KW-1185">Reference proteome</keyword>
<organism evidence="4 5">
    <name type="scientific">Aphis craccivora</name>
    <name type="common">Cowpea aphid</name>
    <dbReference type="NCBI Taxonomy" id="307492"/>
    <lineage>
        <taxon>Eukaryota</taxon>
        <taxon>Metazoa</taxon>
        <taxon>Ecdysozoa</taxon>
        <taxon>Arthropoda</taxon>
        <taxon>Hexapoda</taxon>
        <taxon>Insecta</taxon>
        <taxon>Pterygota</taxon>
        <taxon>Neoptera</taxon>
        <taxon>Paraneoptera</taxon>
        <taxon>Hemiptera</taxon>
        <taxon>Sternorrhyncha</taxon>
        <taxon>Aphidomorpha</taxon>
        <taxon>Aphidoidea</taxon>
        <taxon>Aphididae</taxon>
        <taxon>Aphidini</taxon>
        <taxon>Aphis</taxon>
        <taxon>Aphis</taxon>
    </lineage>
</organism>
<gene>
    <name evidence="4" type="ORF">FWK35_00030678</name>
</gene>
<protein>
    <submittedName>
        <fullName evidence="4">Integrase catalytic domain-containing protein</fullName>
    </submittedName>
</protein>
<dbReference type="InterPro" id="IPR031657">
    <property type="entry name" value="REPA_OB_2"/>
</dbReference>
<dbReference type="GO" id="GO:0003677">
    <property type="term" value="F:DNA binding"/>
    <property type="evidence" value="ECO:0007669"/>
    <property type="project" value="UniProtKB-KW"/>
</dbReference>
<name>A0A6G0XYZ2_APHCR</name>
<dbReference type="OrthoDB" id="6618528at2759"/>
<evidence type="ECO:0000259" key="3">
    <source>
        <dbReference type="Pfam" id="PF16900"/>
    </source>
</evidence>
<evidence type="ECO:0000313" key="5">
    <source>
        <dbReference type="Proteomes" id="UP000478052"/>
    </source>
</evidence>
<evidence type="ECO:0000256" key="2">
    <source>
        <dbReference type="SAM" id="MobiDB-lite"/>
    </source>
</evidence>
<reference evidence="4 5" key="1">
    <citation type="submission" date="2019-08" db="EMBL/GenBank/DDBJ databases">
        <title>Whole genome of Aphis craccivora.</title>
        <authorList>
            <person name="Voronova N.V."/>
            <person name="Shulinski R.S."/>
            <person name="Bandarenka Y.V."/>
            <person name="Zhorov D.G."/>
            <person name="Warner D."/>
        </authorList>
    </citation>
    <scope>NUCLEOTIDE SEQUENCE [LARGE SCALE GENOMIC DNA]</scope>
    <source>
        <strain evidence="4">180601</strain>
        <tissue evidence="4">Whole Body</tissue>
    </source>
</reference>
<dbReference type="CDD" id="cd04475">
    <property type="entry name" value="RPA1_DBD_B"/>
    <property type="match status" value="1"/>
</dbReference>
<dbReference type="AlphaFoldDB" id="A0A6G0XYZ2"/>
<keyword evidence="1" id="KW-0238">DNA-binding</keyword>
<dbReference type="InterPro" id="IPR012340">
    <property type="entry name" value="NA-bd_OB-fold"/>
</dbReference>
<dbReference type="InterPro" id="IPR005312">
    <property type="entry name" value="DUF1759"/>
</dbReference>
<dbReference type="EMBL" id="VUJU01007424">
    <property type="protein sequence ID" value="KAF0745842.1"/>
    <property type="molecule type" value="Genomic_DNA"/>
</dbReference>
<evidence type="ECO:0000256" key="1">
    <source>
        <dbReference type="ARBA" id="ARBA00023125"/>
    </source>
</evidence>
<sequence>MSDEEIKTRNIRLKQRASTKRDVAASHIRHLHASATAAVKDLTLMSQVTTAVHDLDNWWSQYSVENDALLDVMIELDEVGIFSPEADAAVYALVIEIKTIVNNYERETSKVPDAQISDSAITKNVSEDHQSVAQTSNSALLPKTTPVVETQSPSCASDAPYSDASFQSQASMRLPEIPLPKFDGDLRSWLDFRDRFVELVIRNKHINSDITRFYYLLGCLQADAGEALKEIPVTKDTFQLAWNTLVKSYDKPRKLASSIIESLLTAPASTLESLLSLKQFLNVFDEGLDILESLHVPDLCSFLLFTIASKSLPIHTRRLFESENTWEFPSFVSVLEFVKDRVRVLDNAGGASALVRSAGGNDKKGNPGQGKYHSRPSTGQTALVSSMKSQKPKLTSPERCRCCGAISLILWDTPQIDNFEETVNYSIILKNVQVGNKNIPSVHGDNYEKKEIILIDENNRKFFLNLWNEKIKEFKGKKEDIIAIKNAKIGEYNYIKNLSLINSSRISINPGVPEAKKIREKCQEQNQDTELDETMYTKIEKIIYLKNQKIINVIAIIENMETLIQHLQKMEGNFKKRDTIN</sequence>
<dbReference type="Pfam" id="PF16900">
    <property type="entry name" value="REPA_OB_2"/>
    <property type="match status" value="1"/>
</dbReference>
<dbReference type="SUPFAM" id="SSF50249">
    <property type="entry name" value="Nucleic acid-binding proteins"/>
    <property type="match status" value="1"/>
</dbReference>
<dbReference type="Gene3D" id="2.40.50.140">
    <property type="entry name" value="Nucleic acid-binding proteins"/>
    <property type="match status" value="1"/>
</dbReference>
<comment type="caution">
    <text evidence="4">The sequence shown here is derived from an EMBL/GenBank/DDBJ whole genome shotgun (WGS) entry which is preliminary data.</text>
</comment>
<accession>A0A6G0XYZ2</accession>
<dbReference type="PANTHER" id="PTHR22954:SF3">
    <property type="entry name" value="PROTEIN CBG08539"/>
    <property type="match status" value="1"/>
</dbReference>
<evidence type="ECO:0000313" key="4">
    <source>
        <dbReference type="EMBL" id="KAF0745842.1"/>
    </source>
</evidence>
<dbReference type="PANTHER" id="PTHR22954">
    <property type="entry name" value="RETROVIRAL PROTEASE-RELATED"/>
    <property type="match status" value="1"/>
</dbReference>
<feature type="domain" description="Replication protein A OB" evidence="3">
    <location>
        <begin position="428"/>
        <end position="509"/>
    </location>
</feature>
<dbReference type="Pfam" id="PF03564">
    <property type="entry name" value="DUF1759"/>
    <property type="match status" value="1"/>
</dbReference>